<evidence type="ECO:0000259" key="3">
    <source>
        <dbReference type="Pfam" id="PF07859"/>
    </source>
</evidence>
<dbReference type="InterPro" id="IPR029058">
    <property type="entry name" value="AB_hydrolase_fold"/>
</dbReference>
<reference evidence="4 5" key="1">
    <citation type="journal article" date="2011" name="PLoS Pathog.">
        <title>Endophytic Life Strategies Decoded by Genome and Transcriptome Analyses of the Mutualistic Root Symbiont Piriformospora indica.</title>
        <authorList>
            <person name="Zuccaro A."/>
            <person name="Lahrmann U."/>
            <person name="Guldener U."/>
            <person name="Langen G."/>
            <person name="Pfiffi S."/>
            <person name="Biedenkopf D."/>
            <person name="Wong P."/>
            <person name="Samans B."/>
            <person name="Grimm C."/>
            <person name="Basiewicz M."/>
            <person name="Murat C."/>
            <person name="Martin F."/>
            <person name="Kogel K.H."/>
        </authorList>
    </citation>
    <scope>NUCLEOTIDE SEQUENCE [LARGE SCALE GENOMIC DNA]</scope>
    <source>
        <strain evidence="4 5">DSM 11827</strain>
    </source>
</reference>
<keyword evidence="1" id="KW-0378">Hydrolase</keyword>
<dbReference type="InterPro" id="IPR050300">
    <property type="entry name" value="GDXG_lipolytic_enzyme"/>
</dbReference>
<evidence type="ECO:0000313" key="5">
    <source>
        <dbReference type="Proteomes" id="UP000007148"/>
    </source>
</evidence>
<dbReference type="Proteomes" id="UP000007148">
    <property type="component" value="Unassembled WGS sequence"/>
</dbReference>
<feature type="chain" id="PRO_5003469152" evidence="2">
    <location>
        <begin position="22"/>
        <end position="348"/>
    </location>
</feature>
<dbReference type="SUPFAM" id="SSF53474">
    <property type="entry name" value="alpha/beta-Hydrolases"/>
    <property type="match status" value="1"/>
</dbReference>
<protein>
    <submittedName>
        <fullName evidence="4">Related to lipase/esterase</fullName>
    </submittedName>
</protein>
<dbReference type="OrthoDB" id="408631at2759"/>
<dbReference type="HOGENOM" id="CLU_012494_3_0_1"/>
<evidence type="ECO:0000256" key="1">
    <source>
        <dbReference type="ARBA" id="ARBA00022801"/>
    </source>
</evidence>
<dbReference type="eggNOG" id="ENOG502SE29">
    <property type="taxonomic scope" value="Eukaryota"/>
</dbReference>
<sequence>MAPTGLLAYLKLLFIAKIVRLQYNLKFKVGILFGQIQSARIVPFQSISIPSTKSSRHIRVNIYRTKAALETKGPVAVHLNWHGSGFLINSFGENSVFIEHLLNHPILVSYPLAIFDCDYAKAPEHPAPAATDDAEDVANFVLSHPEVYDTSRVTLGGFSAGAAIALSLSAVFGERARNERKPHPFKAVSAYYPVVQLGGPRADPQIPPGPQTWPGVFLDKSITDLFDACYFFTPTLNEPKTAEEDDARVRKLQQDPRISPARGAARDFSEHIHLVTCEYDHLNFDVERMRKTLQAEPGKHVYGKLIPGVGHSWDLMVLPGKPGFGERQDAYNETAKVIARAGRVKVDI</sequence>
<dbReference type="GO" id="GO:0016787">
    <property type="term" value="F:hydrolase activity"/>
    <property type="evidence" value="ECO:0007669"/>
    <property type="project" value="UniProtKB-KW"/>
</dbReference>
<dbReference type="AlphaFoldDB" id="G4TJ17"/>
<keyword evidence="5" id="KW-1185">Reference proteome</keyword>
<dbReference type="EMBL" id="CAFZ01000114">
    <property type="protein sequence ID" value="CCA71316.1"/>
    <property type="molecule type" value="Genomic_DNA"/>
</dbReference>
<proteinExistence type="predicted"/>
<gene>
    <name evidence="4" type="ORF">PIIN_05255</name>
</gene>
<keyword evidence="2" id="KW-0732">Signal</keyword>
<feature type="signal peptide" evidence="2">
    <location>
        <begin position="1"/>
        <end position="21"/>
    </location>
</feature>
<dbReference type="Gene3D" id="3.40.50.1820">
    <property type="entry name" value="alpha/beta hydrolase"/>
    <property type="match status" value="1"/>
</dbReference>
<dbReference type="Pfam" id="PF07859">
    <property type="entry name" value="Abhydrolase_3"/>
    <property type="match status" value="1"/>
</dbReference>
<feature type="domain" description="Alpha/beta hydrolase fold-3" evidence="3">
    <location>
        <begin position="80"/>
        <end position="313"/>
    </location>
</feature>
<comment type="caution">
    <text evidence="4">The sequence shown here is derived from an EMBL/GenBank/DDBJ whole genome shotgun (WGS) entry which is preliminary data.</text>
</comment>
<evidence type="ECO:0000313" key="4">
    <source>
        <dbReference type="EMBL" id="CCA71316.1"/>
    </source>
</evidence>
<name>G4TJ17_SERID</name>
<dbReference type="STRING" id="1109443.G4TJ17"/>
<accession>G4TJ17</accession>
<dbReference type="OMA" id="SERMERC"/>
<dbReference type="InParanoid" id="G4TJ17"/>
<dbReference type="InterPro" id="IPR013094">
    <property type="entry name" value="AB_hydrolase_3"/>
</dbReference>
<organism evidence="4 5">
    <name type="scientific">Serendipita indica (strain DSM 11827)</name>
    <name type="common">Root endophyte fungus</name>
    <name type="synonym">Piriformospora indica</name>
    <dbReference type="NCBI Taxonomy" id="1109443"/>
    <lineage>
        <taxon>Eukaryota</taxon>
        <taxon>Fungi</taxon>
        <taxon>Dikarya</taxon>
        <taxon>Basidiomycota</taxon>
        <taxon>Agaricomycotina</taxon>
        <taxon>Agaricomycetes</taxon>
        <taxon>Sebacinales</taxon>
        <taxon>Serendipitaceae</taxon>
        <taxon>Serendipita</taxon>
    </lineage>
</organism>
<dbReference type="PANTHER" id="PTHR48081">
    <property type="entry name" value="AB HYDROLASE SUPERFAMILY PROTEIN C4A8.06C"/>
    <property type="match status" value="1"/>
</dbReference>
<evidence type="ECO:0000256" key="2">
    <source>
        <dbReference type="SAM" id="SignalP"/>
    </source>
</evidence>
<dbReference type="PANTHER" id="PTHR48081:SF8">
    <property type="entry name" value="ALPHA_BETA HYDROLASE FOLD-3 DOMAIN-CONTAINING PROTEIN-RELATED"/>
    <property type="match status" value="1"/>
</dbReference>